<feature type="compositionally biased region" description="Polar residues" evidence="1">
    <location>
        <begin position="1058"/>
        <end position="1079"/>
    </location>
</feature>
<dbReference type="OrthoDB" id="343582at2759"/>
<dbReference type="Proteomes" id="UP000479190">
    <property type="component" value="Unassembled WGS sequence"/>
</dbReference>
<feature type="compositionally biased region" description="Basic and acidic residues" evidence="1">
    <location>
        <begin position="201"/>
        <end position="216"/>
    </location>
</feature>
<feature type="region of interest" description="Disordered" evidence="1">
    <location>
        <begin position="1217"/>
        <end position="1245"/>
    </location>
</feature>
<dbReference type="PANTHER" id="PTHR46528">
    <property type="entry name" value="PROTEIN SON"/>
    <property type="match status" value="1"/>
</dbReference>
<dbReference type="GO" id="GO:0003723">
    <property type="term" value="F:RNA binding"/>
    <property type="evidence" value="ECO:0007669"/>
    <property type="project" value="InterPro"/>
</dbReference>
<feature type="region of interest" description="Disordered" evidence="1">
    <location>
        <begin position="193"/>
        <end position="216"/>
    </location>
</feature>
<reference evidence="2 3" key="1">
    <citation type="submission" date="2020-02" db="EMBL/GenBank/DDBJ databases">
        <authorList>
            <person name="Ferguson B K."/>
        </authorList>
    </citation>
    <scope>NUCLEOTIDE SEQUENCE [LARGE SCALE GENOMIC DNA]</scope>
</reference>
<feature type="compositionally biased region" description="Basic and acidic residues" evidence="1">
    <location>
        <begin position="643"/>
        <end position="655"/>
    </location>
</feature>
<name>A0A6H5II24_9HYME</name>
<dbReference type="GO" id="GO:0048024">
    <property type="term" value="P:regulation of mRNA splicing, via spliceosome"/>
    <property type="evidence" value="ECO:0007669"/>
    <property type="project" value="TreeGrafter"/>
</dbReference>
<feature type="region of interest" description="Disordered" evidence="1">
    <location>
        <begin position="409"/>
        <end position="522"/>
    </location>
</feature>
<keyword evidence="3" id="KW-1185">Reference proteome</keyword>
<feature type="region of interest" description="Disordered" evidence="1">
    <location>
        <begin position="718"/>
        <end position="789"/>
    </location>
</feature>
<evidence type="ECO:0000313" key="3">
    <source>
        <dbReference type="Proteomes" id="UP000479190"/>
    </source>
</evidence>
<feature type="region of interest" description="Disordered" evidence="1">
    <location>
        <begin position="636"/>
        <end position="655"/>
    </location>
</feature>
<protein>
    <submittedName>
        <fullName evidence="2">Uncharacterized protein</fullName>
    </submittedName>
</protein>
<evidence type="ECO:0000313" key="2">
    <source>
        <dbReference type="EMBL" id="CAB0035349.1"/>
    </source>
</evidence>
<feature type="compositionally biased region" description="Polar residues" evidence="1">
    <location>
        <begin position="29"/>
        <end position="39"/>
    </location>
</feature>
<feature type="compositionally biased region" description="Gly residues" evidence="1">
    <location>
        <begin position="1409"/>
        <end position="1420"/>
    </location>
</feature>
<proteinExistence type="predicted"/>
<evidence type="ECO:0000256" key="1">
    <source>
        <dbReference type="SAM" id="MobiDB-lite"/>
    </source>
</evidence>
<organism evidence="2 3">
    <name type="scientific">Trichogramma brassicae</name>
    <dbReference type="NCBI Taxonomy" id="86971"/>
    <lineage>
        <taxon>Eukaryota</taxon>
        <taxon>Metazoa</taxon>
        <taxon>Ecdysozoa</taxon>
        <taxon>Arthropoda</taxon>
        <taxon>Hexapoda</taxon>
        <taxon>Insecta</taxon>
        <taxon>Pterygota</taxon>
        <taxon>Neoptera</taxon>
        <taxon>Endopterygota</taxon>
        <taxon>Hymenoptera</taxon>
        <taxon>Apocrita</taxon>
        <taxon>Proctotrupomorpha</taxon>
        <taxon>Chalcidoidea</taxon>
        <taxon>Trichogrammatidae</taxon>
        <taxon>Trichogramma</taxon>
    </lineage>
</organism>
<feature type="compositionally biased region" description="Basic and acidic residues" evidence="1">
    <location>
        <begin position="1224"/>
        <end position="1237"/>
    </location>
</feature>
<feature type="region of interest" description="Disordered" evidence="1">
    <location>
        <begin position="1043"/>
        <end position="1081"/>
    </location>
</feature>
<accession>A0A6H5II24</accession>
<dbReference type="PANTHER" id="PTHR46528:SF1">
    <property type="entry name" value="PROTEIN SON"/>
    <property type="match status" value="1"/>
</dbReference>
<sequence length="1559" mass="175831">MSPERGYIWVECVLGGDFLNCARPLFEKSASSTSTNHRPPSTPTPCRPIRRRNHPRPPAEVTLADQPRQHSHRPALQQPAPAAHRHLQLLSRTTPPKKATHCKSIFVITFIVVIMCSWKKILFDFDAYHKASSMRKQNNVCQNNETAIVKVSGRASFDRRSTVKFDEGFLLEEDKKYLKFPVQYELIMVPGKNEESGSTTAEKHSEKNENINSKTEETIAGSHTIKTNFYDGYVYKNNKFFKNNPNSLKIILYQDAFEIVNPIGPAKKKHKLIGIYMSIDMPLFKIQGPQSATKVMVKGDSIEKIITAAKLKLKLPEVSEYKCSVASAVQPTRNASQPSTPRIVHQAYIYTISELYIKFLYFVLSKFTNVNEDLQSVSSVFNNDKDLMTTLAHGVIATKIGIGNVKGVSTFEDRESRRSQRRRTRRQSRQRGHRERNRSRSQRRSRRGHTRSQSQRRSRRGYTCSRGDRRTLHDRRRSRSASHDRDSHKDDLVLIQSRSPSVESRYTPTPNFSGNRMDQDKTVKNDTQITSNVESNGSHTRDSSLVASLLFGNQNTRKFQSIQKTTACDEPDAIETSTITKDAINPDETFCCTEDTSNAALNTVEEDHYRAEHTYAAHSLRRNMDDATRLATNREATPIPDPHICDDERPHTHETKLARPKTYNRSWLQRDATWHAIGCYKEYRFYAIYCHGSDRLEEYNFIWATYFDINLVPGEEKTSTIQSRPKLPTPSLHPTDPRKKTVAALQNGNIEPSLPSSSYSKSKNCSPTPKTHTSPRISSPPPPPITKLRDRSISPIKKIWICESFHRFRAKDSQLIQFRVNRKKARAKYLTIVLLNGKAFPVEFGGLPKPVVIQGKKHFLRFSALPMGFKAGYVKIAGMEGEQPKEMEDQRSPASLPQLENSNNSVSSPIEPDSGSQDGMDQSYIPKSESVQIPFQNQMLEHCHTFLIDLLLGDASKAEEKLGWKPTVSFQAGLRVMGDMVLLTGGSSLFASSVGTFRRKEQDATIERIVNGKFVHLRKQNLWRIFWTKKIVQKILMASSTGTRSRSATPDSLDSVPGETSENSISLSPPSAPSVNVNTSHHESNLKPLNIINDFKLFLTKKIKIKMLIKSNSVEESKTYINLNKLYLLNYVITTYSTCEYAKVKIKDEQLCRHFDEQLERAMRISTRLSDSVPSPMHLCKQQQSKSRSTSNYRFNHVGYNDTAGCEHVQNCKIKTRSLASPDSEQKRKGQKEELKKNFSFRQPSPTRLTRTYGFVRAAYTPLAGACTPIPSSAAMSQPQPKPRNRLASFFSLEQYRSRTLHICVDACTCVERYTDERAARNNIGWGSLASSWTRHCKRRIGIGLGRALTSRGSSLSRCGIAFGSLHLAFFVLQREQRRRTGECANKIHQSALKRASTAAEEEEEEEGGGGGGRGGGGGGGGGKGAGLVFYEAYSAGPLLALWRKEEKVHPGRRVSRKAANFLAQKKRGVQLSGVERSDCESMAQPGKLRQVRSEQRTLGSYENQSFHVGLHGSCTVYALFRRGGSPKSQDAAESSVSMEKPQCFPRMANYLMKKKFLC</sequence>
<dbReference type="GO" id="GO:0051726">
    <property type="term" value="P:regulation of cell cycle"/>
    <property type="evidence" value="ECO:0007669"/>
    <property type="project" value="InterPro"/>
</dbReference>
<dbReference type="EMBL" id="CADCXV010000780">
    <property type="protein sequence ID" value="CAB0035349.1"/>
    <property type="molecule type" value="Genomic_DNA"/>
</dbReference>
<dbReference type="PROSITE" id="PS50096">
    <property type="entry name" value="IQ"/>
    <property type="match status" value="1"/>
</dbReference>
<feature type="compositionally biased region" description="Basic and acidic residues" evidence="1">
    <location>
        <begin position="481"/>
        <end position="492"/>
    </location>
</feature>
<feature type="region of interest" description="Disordered" evidence="1">
    <location>
        <begin position="882"/>
        <end position="923"/>
    </location>
</feature>
<feature type="compositionally biased region" description="Polar residues" evidence="1">
    <location>
        <begin position="496"/>
        <end position="516"/>
    </location>
</feature>
<feature type="compositionally biased region" description="Basic residues" evidence="1">
    <location>
        <begin position="419"/>
        <end position="460"/>
    </location>
</feature>
<gene>
    <name evidence="2" type="ORF">TBRA_LOCUS7247</name>
</gene>
<feature type="region of interest" description="Disordered" evidence="1">
    <location>
        <begin position="1393"/>
        <end position="1420"/>
    </location>
</feature>
<feature type="compositionally biased region" description="Basic and acidic residues" evidence="1">
    <location>
        <begin position="882"/>
        <end position="891"/>
    </location>
</feature>
<feature type="region of interest" description="Disordered" evidence="1">
    <location>
        <begin position="29"/>
        <end position="83"/>
    </location>
</feature>
<dbReference type="InterPro" id="IPR032922">
    <property type="entry name" value="SON"/>
</dbReference>
<feature type="non-terminal residue" evidence="2">
    <location>
        <position position="1559"/>
    </location>
</feature>
<feature type="compositionally biased region" description="Polar residues" evidence="1">
    <location>
        <begin position="892"/>
        <end position="920"/>
    </location>
</feature>
<feature type="compositionally biased region" description="Low complexity" evidence="1">
    <location>
        <begin position="752"/>
        <end position="767"/>
    </location>
</feature>